<dbReference type="SUPFAM" id="SSF53448">
    <property type="entry name" value="Nucleotide-diphospho-sugar transferases"/>
    <property type="match status" value="1"/>
</dbReference>
<evidence type="ECO:0000256" key="4">
    <source>
        <dbReference type="ARBA" id="ARBA00022676"/>
    </source>
</evidence>
<sequence>MSIHDQLTSDTQPRHSRNLPLLEAVHASYLRSKCFQLDARTSVVVNSCHSSSSASPILDTSLGMKVWEHAKRRAEDNCILLQSLHESTPSLLTPFLNTLPVNLPTSVVASLQALQPFLYCVTPDNSASSRYAALALTLGIGLEGKVSSTILSIHIHSLDTTSNIFELATDVSKYAFHVFYYIIAFTSTPAEKALLKLKEIHEYFILSTNGTSWPPSQVGLSNASAASDFRQALKDIGIKGADHCNLIATLAGLLTLGNTLDETISSKDMKETCDEAGLLLSIEPSVLLSLSHSQRHYFITSVYGSLVNWVASKANDAIASELENKKDSNPLHASEDPILSNGHNSDDRVQITIVEIPEPSLGRAIAMQTNFDKTFGINAEAVDDGIATPSVDLSVWDDTCSAMLDSPWYQRSIVGSGGTEDPQPQNEWQSTLTNISNLTEEDSFLRVISFLKDERHALDLRFVLDSSRIWYHLSLYPGSDITSESAASPTFAAAPWSTNIVLRQLLSWRLQDWADHKSTSSAFTVDFGVDEFLQRYSTIIGNVFDKHGIEQWFIRMGWRRMDAVVGHQRVWMSEEAWWQAEERLETSLALRKRQSSRSTFNTDHHASALGRPSSYLSTFELDHSRSGSTNHLLSGDSPYHRSISVAAKGQTDVRLSYSEFPATRPLEGSKTFGSRDPEMANPRNIETNKVTWSRRIWVGFVWALTFWIPSVLLHHVGRLRRPDVQQAWREKLVLFSIILLINGTILFWMMGLGTVLCPNSDKAWTRKEVATHQGEDDFWVSIHGKVYDISDFWKRQHSDTDIKTTTANMQPLSGFDLDDYFVPPLHMACRGLGIAKTTRLQSNNTPLYTTAIHTSGYYAADKKSALHQDNWYWDHFNPSIKEYYKGDLVYSNNKVKREGEEGHAWARYGSQIYDLTNYFYTRDLYDTDVKYKFLNDEVTKLWEDSAGKNIKSDLDEVLADSTNKTKHDDIVASWRCIQAIGYKGISDFRETARCQVNNWLLLAFTIIVCAIIGIKFAAALRFGSKRRPSKQDKFVICQIPAYTEDEESLRRSINSLAALDYDNQRKLLCIICDGIVVGQGNERPTSKIILDIVDNSSDPAALPFKSIGSGSEQLNYGKVYSGLYEFEGNIVPYLIIIKVGRQSEQARPKPGNRGKRDTQMLLMSFLNRVYHESAMNPLEHEMFHHINDVIGVDPRLYEFLLMVDADTAVHTDALNHLVAACANNTQIAGICGETTLENDERSWWTMIQIYEYFISHHLAKAFESLFGSVTCLPGWFVPQPPYNSTTLTISSFTMYRIRSYDGKKPIVVSDVVLQDYSICDVDTLHLKNLLSLGEDRYLTTLMIKHFPRMWLKFLPEAQCQTVAPESWKVLLSQRRRWINSTIHNLIELMRLENMCGACCFSMRVIVFADLFGTIIFPATFVYLVYLIIRVATGTGQFPLISIILLAATYGLQALLFLLKRQWQHIGWMVVYLMALPVYSVFLPIYSFWNQDNFSWGTTRVVIGERGDKQVVALDDDEGFDPSSIPLQPWGEYVPTNQSFTQDHKWDRQGWSYSPGPNIYSTRKTWTPFSSRMTLNSQPSLQLGHTKPPGIGHQQSTMNLEKQCREGYEPIPNELISAAIRWTLVEVNLDTVTKRQVRAIIEKRLELELGDEHLPFFNKELDRQLQEIELGS</sequence>
<evidence type="ECO:0000256" key="2">
    <source>
        <dbReference type="ARBA" id="ARBA00012543"/>
    </source>
</evidence>
<name>A0ABZ2WFI5_9HYPO</name>
<dbReference type="Proteomes" id="UP001489902">
    <property type="component" value="Chromosome 1"/>
</dbReference>
<proteinExistence type="predicted"/>
<organism evidence="14 15">
    <name type="scientific">Fusarium acuminatum</name>
    <dbReference type="NCBI Taxonomy" id="5515"/>
    <lineage>
        <taxon>Eukaryota</taxon>
        <taxon>Fungi</taxon>
        <taxon>Dikarya</taxon>
        <taxon>Ascomycota</taxon>
        <taxon>Pezizomycotina</taxon>
        <taxon>Sordariomycetes</taxon>
        <taxon>Hypocreomycetidae</taxon>
        <taxon>Hypocreales</taxon>
        <taxon>Nectriaceae</taxon>
        <taxon>Fusarium</taxon>
        <taxon>Fusarium tricinctum species complex</taxon>
    </lineage>
</organism>
<dbReference type="SUPFAM" id="SSF52540">
    <property type="entry name" value="P-loop containing nucleoside triphosphate hydrolases"/>
    <property type="match status" value="1"/>
</dbReference>
<evidence type="ECO:0000256" key="9">
    <source>
        <dbReference type="ARBA" id="ARBA00023180"/>
    </source>
</evidence>
<feature type="transmembrane region" description="Helical" evidence="12">
    <location>
        <begin position="1465"/>
        <end position="1488"/>
    </location>
</feature>
<keyword evidence="3" id="KW-1003">Cell membrane</keyword>
<feature type="region of interest" description="Disordered" evidence="11">
    <location>
        <begin position="325"/>
        <end position="344"/>
    </location>
</feature>
<reference evidence="14 15" key="1">
    <citation type="submission" date="2024-04" db="EMBL/GenBank/DDBJ databases">
        <title>Complete genome sequence of Fusarium acuminatum.</title>
        <authorList>
            <person name="Lan B."/>
        </authorList>
    </citation>
    <scope>NUCLEOTIDE SEQUENCE [LARGE SCALE GENOMIC DNA]</scope>
    <source>
        <strain evidence="14">1A</strain>
    </source>
</reference>
<feature type="compositionally biased region" description="Basic and acidic residues" evidence="11">
    <location>
        <begin position="325"/>
        <end position="335"/>
    </location>
</feature>
<keyword evidence="15" id="KW-1185">Reference proteome</keyword>
<keyword evidence="6 12" id="KW-0812">Transmembrane</keyword>
<evidence type="ECO:0000256" key="11">
    <source>
        <dbReference type="SAM" id="MobiDB-lite"/>
    </source>
</evidence>
<evidence type="ECO:0000256" key="5">
    <source>
        <dbReference type="ARBA" id="ARBA00022679"/>
    </source>
</evidence>
<feature type="transmembrane region" description="Helical" evidence="12">
    <location>
        <begin position="999"/>
        <end position="1020"/>
    </location>
</feature>
<evidence type="ECO:0000313" key="15">
    <source>
        <dbReference type="Proteomes" id="UP001489902"/>
    </source>
</evidence>
<evidence type="ECO:0000256" key="1">
    <source>
        <dbReference type="ARBA" id="ARBA00004651"/>
    </source>
</evidence>
<dbReference type="Pfam" id="PF00173">
    <property type="entry name" value="Cyt-b5"/>
    <property type="match status" value="1"/>
</dbReference>
<keyword evidence="8 12" id="KW-0472">Membrane</keyword>
<dbReference type="InterPro" id="IPR014876">
    <property type="entry name" value="DEK_C"/>
</dbReference>
<dbReference type="InterPro" id="IPR036400">
    <property type="entry name" value="Cyt_B5-like_heme/steroid_sf"/>
</dbReference>
<dbReference type="InterPro" id="IPR036961">
    <property type="entry name" value="Kinesin_motor_dom_sf"/>
</dbReference>
<evidence type="ECO:0000259" key="13">
    <source>
        <dbReference type="PROSITE" id="PS50255"/>
    </source>
</evidence>
<feature type="transmembrane region" description="Helical" evidence="12">
    <location>
        <begin position="1410"/>
        <end position="1431"/>
    </location>
</feature>
<keyword evidence="4" id="KW-0328">Glycosyltransferase</keyword>
<dbReference type="Gene3D" id="1.10.10.820">
    <property type="match status" value="1"/>
</dbReference>
<dbReference type="InterPro" id="IPR004835">
    <property type="entry name" value="Chitin_synth"/>
</dbReference>
<dbReference type="InterPro" id="IPR001199">
    <property type="entry name" value="Cyt_B5-like_heme/steroid-bd"/>
</dbReference>
<comment type="catalytic activity">
    <reaction evidence="10">
        <text>[(1-&gt;4)-N-acetyl-beta-D-glucosaminyl](n) + UDP-N-acetyl-alpha-D-glucosamine = [(1-&gt;4)-N-acetyl-beta-D-glucosaminyl](n+1) + UDP + H(+)</text>
        <dbReference type="Rhea" id="RHEA:16637"/>
        <dbReference type="Rhea" id="RHEA-COMP:9593"/>
        <dbReference type="Rhea" id="RHEA-COMP:9595"/>
        <dbReference type="ChEBI" id="CHEBI:15378"/>
        <dbReference type="ChEBI" id="CHEBI:17029"/>
        <dbReference type="ChEBI" id="CHEBI:57705"/>
        <dbReference type="ChEBI" id="CHEBI:58223"/>
        <dbReference type="EC" id="2.4.1.16"/>
    </reaction>
    <physiologicalReaction direction="left-to-right" evidence="10">
        <dbReference type="Rhea" id="RHEA:16638"/>
    </physiologicalReaction>
</comment>
<dbReference type="Gene3D" id="1.20.120.720">
    <property type="entry name" value="Myosin VI head, motor domain, U50 subdomain"/>
    <property type="match status" value="1"/>
</dbReference>
<gene>
    <name evidence="14" type="ORF">QYS62_000109</name>
</gene>
<dbReference type="InterPro" id="IPR029044">
    <property type="entry name" value="Nucleotide-diphossugar_trans"/>
</dbReference>
<dbReference type="Gene3D" id="3.40.850.10">
    <property type="entry name" value="Kinesin motor domain"/>
    <property type="match status" value="1"/>
</dbReference>
<dbReference type="SUPFAM" id="SSF55856">
    <property type="entry name" value="Cytochrome b5-like heme/steroid binding domain"/>
    <property type="match status" value="1"/>
</dbReference>
<evidence type="ECO:0000256" key="7">
    <source>
        <dbReference type="ARBA" id="ARBA00022989"/>
    </source>
</evidence>
<evidence type="ECO:0000256" key="10">
    <source>
        <dbReference type="ARBA" id="ARBA00049510"/>
    </source>
</evidence>
<feature type="transmembrane region" description="Helical" evidence="12">
    <location>
        <begin position="733"/>
        <end position="756"/>
    </location>
</feature>
<dbReference type="EMBL" id="CP151260">
    <property type="protein sequence ID" value="WZH39201.1"/>
    <property type="molecule type" value="Genomic_DNA"/>
</dbReference>
<evidence type="ECO:0000256" key="8">
    <source>
        <dbReference type="ARBA" id="ARBA00023136"/>
    </source>
</evidence>
<feature type="transmembrane region" description="Helical" evidence="12">
    <location>
        <begin position="1437"/>
        <end position="1458"/>
    </location>
</feature>
<evidence type="ECO:0000256" key="6">
    <source>
        <dbReference type="ARBA" id="ARBA00022692"/>
    </source>
</evidence>
<dbReference type="PROSITE" id="PS50255">
    <property type="entry name" value="CYTOCHROME_B5_2"/>
    <property type="match status" value="1"/>
</dbReference>
<evidence type="ECO:0000313" key="14">
    <source>
        <dbReference type="EMBL" id="WZH39201.1"/>
    </source>
</evidence>
<dbReference type="PANTHER" id="PTHR22914:SF13">
    <property type="entry name" value="CHITIN SYNTHASE"/>
    <property type="match status" value="1"/>
</dbReference>
<dbReference type="Gene3D" id="3.10.120.10">
    <property type="entry name" value="Cytochrome b5-like heme/steroid binding domain"/>
    <property type="match status" value="1"/>
</dbReference>
<keyword evidence="5" id="KW-0808">Transferase</keyword>
<evidence type="ECO:0000256" key="3">
    <source>
        <dbReference type="ARBA" id="ARBA00022475"/>
    </source>
</evidence>
<dbReference type="Pfam" id="PF08766">
    <property type="entry name" value="DEK_C"/>
    <property type="match status" value="1"/>
</dbReference>
<dbReference type="SMART" id="SM01117">
    <property type="entry name" value="Cyt-b5"/>
    <property type="match status" value="1"/>
</dbReference>
<dbReference type="InterPro" id="IPR027417">
    <property type="entry name" value="P-loop_NTPase"/>
</dbReference>
<feature type="domain" description="Cytochrome b5 heme-binding" evidence="13">
    <location>
        <begin position="761"/>
        <end position="826"/>
    </location>
</feature>
<feature type="transmembrane region" description="Helical" evidence="12">
    <location>
        <begin position="696"/>
        <end position="713"/>
    </location>
</feature>
<dbReference type="PANTHER" id="PTHR22914">
    <property type="entry name" value="CHITIN SYNTHASE"/>
    <property type="match status" value="1"/>
</dbReference>
<dbReference type="EC" id="2.4.1.16" evidence="2"/>
<evidence type="ECO:0000256" key="12">
    <source>
        <dbReference type="SAM" id="Phobius"/>
    </source>
</evidence>
<keyword evidence="9" id="KW-0325">Glycoprotein</keyword>
<comment type="subcellular location">
    <subcellularLocation>
        <location evidence="1">Cell membrane</location>
        <topology evidence="1">Multi-pass membrane protein</topology>
    </subcellularLocation>
</comment>
<accession>A0ABZ2WFI5</accession>
<protein>
    <recommendedName>
        <fullName evidence="2">chitin synthase</fullName>
        <ecNumber evidence="2">2.4.1.16</ecNumber>
    </recommendedName>
</protein>
<keyword evidence="7 12" id="KW-1133">Transmembrane helix</keyword>
<dbReference type="Pfam" id="PF03142">
    <property type="entry name" value="Chitin_synth_2"/>
    <property type="match status" value="1"/>
</dbReference>